<sequence>MKRPRSPTSALHRVPMCKTCADDEEGGGYLCSCSSPALGPLLSNQPSENFLLESELRAPVGFASWAAAKTASLRRNQLIGPGAFARTSNIFDMLRAREQAPLVGTQNCLQPRRDAAMERWIEAATLAQPRERTLPTSPGTRSTISVAHSPDGKLVASTHGDHTVKVFDTVSGRLLQTLSGHRRTPWTVKFHPTDPMLLASGCLGHEARVWDLRTGMCDRLCYLHREIVSLAFHPHHPWVVLASGRRIYFWRYQTGADATCLIQMQRNVRCVGFTPSGDQMIVGVASNSRSPSAVHYINHREETTVQLQLFDFLPASVPEWLTSRNPQAAPLRPPRSIASHAVLYNDGGFHVSDCGTKLCAVLHEACPRDDIPSERTSHVQTLEETFKQGADSSRARASLAMETSNLASIARRVDSLALRESGEQASGATASTAADSGSPPKLRRVLAGRSLVVLSLERGRVGKVLAQGTLKSCAARGITSVRFSPTQEHILLGYGLSVRTSNPNEAYRIAAVYKAPPGDDGIFCERVVKNNEDDINIASFHPRVGYGIFYGTRQGKLRNFGFGRVPTHVSSSQAAR</sequence>
<comment type="caution">
    <text evidence="3">The sequence shown here is derived from an EMBL/GenBank/DDBJ whole genome shotgun (WGS) entry which is preliminary data.</text>
</comment>
<dbReference type="SMART" id="SM00320">
    <property type="entry name" value="WD40"/>
    <property type="match status" value="3"/>
</dbReference>
<evidence type="ECO:0000313" key="3">
    <source>
        <dbReference type="EMBL" id="GBG30923.1"/>
    </source>
</evidence>
<proteinExistence type="predicted"/>
<dbReference type="Proteomes" id="UP000241890">
    <property type="component" value="Unassembled WGS sequence"/>
</dbReference>
<dbReference type="SUPFAM" id="SSF50998">
    <property type="entry name" value="Quinoprotein alcohol dehydrogenase-like"/>
    <property type="match status" value="1"/>
</dbReference>
<dbReference type="InParanoid" id="A0A2R5GQL9"/>
<name>A0A2R5GQL9_9STRA</name>
<keyword evidence="1" id="KW-0853">WD repeat</keyword>
<dbReference type="InterPro" id="IPR052596">
    <property type="entry name" value="AMBRA1_autophagy"/>
</dbReference>
<dbReference type="PANTHER" id="PTHR22874">
    <property type="entry name" value="ACTIVATING MOLECULE IN BECN1-REGULATED AUTOPHAGY PROTEIN 1"/>
    <property type="match status" value="1"/>
</dbReference>
<dbReference type="Gene3D" id="2.130.10.10">
    <property type="entry name" value="YVTN repeat-like/Quinoprotein amine dehydrogenase"/>
    <property type="match status" value="1"/>
</dbReference>
<dbReference type="OrthoDB" id="6363363at2759"/>
<feature type="region of interest" description="Disordered" evidence="2">
    <location>
        <begin position="420"/>
        <end position="440"/>
    </location>
</feature>
<evidence type="ECO:0000256" key="1">
    <source>
        <dbReference type="PROSITE-ProRule" id="PRU00221"/>
    </source>
</evidence>
<organism evidence="3 4">
    <name type="scientific">Hondaea fermentalgiana</name>
    <dbReference type="NCBI Taxonomy" id="2315210"/>
    <lineage>
        <taxon>Eukaryota</taxon>
        <taxon>Sar</taxon>
        <taxon>Stramenopiles</taxon>
        <taxon>Bigyra</taxon>
        <taxon>Labyrinthulomycetes</taxon>
        <taxon>Thraustochytrida</taxon>
        <taxon>Thraustochytriidae</taxon>
        <taxon>Hondaea</taxon>
    </lineage>
</organism>
<dbReference type="GO" id="GO:0000045">
    <property type="term" value="P:autophagosome assembly"/>
    <property type="evidence" value="ECO:0007669"/>
    <property type="project" value="TreeGrafter"/>
</dbReference>
<keyword evidence="4" id="KW-1185">Reference proteome</keyword>
<protein>
    <submittedName>
        <fullName evidence="3">WD repeat-containing protein 5-like</fullName>
    </submittedName>
</protein>
<dbReference type="GO" id="GO:1990756">
    <property type="term" value="F:ubiquitin-like ligase-substrate adaptor activity"/>
    <property type="evidence" value="ECO:0007669"/>
    <property type="project" value="TreeGrafter"/>
</dbReference>
<reference evidence="3 4" key="1">
    <citation type="submission" date="2017-12" db="EMBL/GenBank/DDBJ databases">
        <title>Sequencing, de novo assembly and annotation of complete genome of a new Thraustochytrid species, strain FCC1311.</title>
        <authorList>
            <person name="Sedici K."/>
            <person name="Godart F."/>
            <person name="Aiese Cigliano R."/>
            <person name="Sanseverino W."/>
            <person name="Barakat M."/>
            <person name="Ortet P."/>
            <person name="Marechal E."/>
            <person name="Cagnac O."/>
            <person name="Amato A."/>
        </authorList>
    </citation>
    <scope>NUCLEOTIDE SEQUENCE [LARGE SCALE GENOMIC DNA]</scope>
</reference>
<dbReference type="PANTHER" id="PTHR22874:SF1">
    <property type="entry name" value="ACTIVATING MOLECULE IN BECN1-REGULATED AUTOPHAGY PROTEIN 1"/>
    <property type="match status" value="1"/>
</dbReference>
<dbReference type="InterPro" id="IPR011047">
    <property type="entry name" value="Quinoprotein_ADH-like_sf"/>
</dbReference>
<feature type="compositionally biased region" description="Low complexity" evidence="2">
    <location>
        <begin position="423"/>
        <end position="438"/>
    </location>
</feature>
<gene>
    <name evidence="3" type="ORF">FCC1311_071442</name>
</gene>
<dbReference type="InterPro" id="IPR001680">
    <property type="entry name" value="WD40_rpt"/>
</dbReference>
<dbReference type="PROSITE" id="PS50082">
    <property type="entry name" value="WD_REPEATS_2"/>
    <property type="match status" value="1"/>
</dbReference>
<feature type="repeat" description="WD" evidence="1">
    <location>
        <begin position="178"/>
        <end position="220"/>
    </location>
</feature>
<evidence type="ECO:0000256" key="2">
    <source>
        <dbReference type="SAM" id="MobiDB-lite"/>
    </source>
</evidence>
<dbReference type="InterPro" id="IPR015943">
    <property type="entry name" value="WD40/YVTN_repeat-like_dom_sf"/>
</dbReference>
<dbReference type="GO" id="GO:0000423">
    <property type="term" value="P:mitophagy"/>
    <property type="evidence" value="ECO:0007669"/>
    <property type="project" value="TreeGrafter"/>
</dbReference>
<dbReference type="GO" id="GO:0080008">
    <property type="term" value="C:Cul4-RING E3 ubiquitin ligase complex"/>
    <property type="evidence" value="ECO:0007669"/>
    <property type="project" value="TreeGrafter"/>
</dbReference>
<dbReference type="AlphaFoldDB" id="A0A2R5GQL9"/>
<accession>A0A2R5GQL9</accession>
<dbReference type="Pfam" id="PF00400">
    <property type="entry name" value="WD40"/>
    <property type="match status" value="3"/>
</dbReference>
<dbReference type="EMBL" id="BEYU01000085">
    <property type="protein sequence ID" value="GBG30923.1"/>
    <property type="molecule type" value="Genomic_DNA"/>
</dbReference>
<evidence type="ECO:0000313" key="4">
    <source>
        <dbReference type="Proteomes" id="UP000241890"/>
    </source>
</evidence>